<evidence type="ECO:0000313" key="3">
    <source>
        <dbReference type="Proteomes" id="UP001346149"/>
    </source>
</evidence>
<organism evidence="2 3">
    <name type="scientific">Trapa natans</name>
    <name type="common">Water chestnut</name>
    <dbReference type="NCBI Taxonomy" id="22666"/>
    <lineage>
        <taxon>Eukaryota</taxon>
        <taxon>Viridiplantae</taxon>
        <taxon>Streptophyta</taxon>
        <taxon>Embryophyta</taxon>
        <taxon>Tracheophyta</taxon>
        <taxon>Spermatophyta</taxon>
        <taxon>Magnoliopsida</taxon>
        <taxon>eudicotyledons</taxon>
        <taxon>Gunneridae</taxon>
        <taxon>Pentapetalae</taxon>
        <taxon>rosids</taxon>
        <taxon>malvids</taxon>
        <taxon>Myrtales</taxon>
        <taxon>Lythraceae</taxon>
        <taxon>Trapa</taxon>
    </lineage>
</organism>
<dbReference type="Gene3D" id="1.20.1280.50">
    <property type="match status" value="1"/>
</dbReference>
<evidence type="ECO:0000259" key="1">
    <source>
        <dbReference type="Pfam" id="PF00646"/>
    </source>
</evidence>
<accession>A0AAN7L8P6</accession>
<gene>
    <name evidence="2" type="ORF">SAY86_015974</name>
</gene>
<dbReference type="InterPro" id="IPR001810">
    <property type="entry name" value="F-box_dom"/>
</dbReference>
<dbReference type="SUPFAM" id="SSF81383">
    <property type="entry name" value="F-box domain"/>
    <property type="match status" value="1"/>
</dbReference>
<reference evidence="2 3" key="1">
    <citation type="journal article" date="2023" name="Hortic Res">
        <title>Pangenome of water caltrop reveals structural variations and asymmetric subgenome divergence after allopolyploidization.</title>
        <authorList>
            <person name="Zhang X."/>
            <person name="Chen Y."/>
            <person name="Wang L."/>
            <person name="Yuan Y."/>
            <person name="Fang M."/>
            <person name="Shi L."/>
            <person name="Lu R."/>
            <person name="Comes H.P."/>
            <person name="Ma Y."/>
            <person name="Chen Y."/>
            <person name="Huang G."/>
            <person name="Zhou Y."/>
            <person name="Zheng Z."/>
            <person name="Qiu Y."/>
        </authorList>
    </citation>
    <scope>NUCLEOTIDE SEQUENCE [LARGE SCALE GENOMIC DNA]</scope>
    <source>
        <strain evidence="2">F231</strain>
    </source>
</reference>
<dbReference type="InterPro" id="IPR036047">
    <property type="entry name" value="F-box-like_dom_sf"/>
</dbReference>
<name>A0AAN7L8P6_TRANT</name>
<proteinExistence type="predicted"/>
<protein>
    <recommendedName>
        <fullName evidence="1">F-box domain-containing protein</fullName>
    </recommendedName>
</protein>
<keyword evidence="3" id="KW-1185">Reference proteome</keyword>
<feature type="domain" description="F-box" evidence="1">
    <location>
        <begin position="11"/>
        <end position="45"/>
    </location>
</feature>
<evidence type="ECO:0000313" key="2">
    <source>
        <dbReference type="EMBL" id="KAK4781872.1"/>
    </source>
</evidence>
<dbReference type="Proteomes" id="UP001346149">
    <property type="component" value="Unassembled WGS sequence"/>
</dbReference>
<comment type="caution">
    <text evidence="2">The sequence shown here is derived from an EMBL/GenBank/DDBJ whole genome shotgun (WGS) entry which is preliminary data.</text>
</comment>
<dbReference type="EMBL" id="JAXQNO010000016">
    <property type="protein sequence ID" value="KAK4781872.1"/>
    <property type="molecule type" value="Genomic_DNA"/>
</dbReference>
<dbReference type="AlphaFoldDB" id="A0AAN7L8P6"/>
<sequence length="402" mass="45254">MDPRSHIPFMEFPEDVQLCTLSFLSPSTIAAFARTSKRSLSLCSGDSGNPLWHALCDRRWGSKTLISQWGQGKISFKLLYRTLSVWDSLIGFWRIIPRSSLSSVAFMAALVLFEWGPTFLVGSRVSPSSRNGEYGVVKSPFLLMSLSPTGEAVYFLDQDGKSTRFPSVEEARDWGLTPVNVSFMGASHFLVEEKFLASGDEEDDSGDLIRQRKRRMLRWTWDPQHFLKILNCSPTSSRPLQGLWKGIGADAKLDIYLVTYNESGGISCRRVGDSSVVRALGRSLIVFYTLESSCIMPPYSPEELFRYESRVHHGVLADYSSCPSAANDNSLVVSSILFCYSSFNQLAPDVDEGARENSHLRKKGRIWRYRDGTFGFGFLKDNLIIDLKPFTGKDQFLEPDKH</sequence>
<dbReference type="Pfam" id="PF00646">
    <property type="entry name" value="F-box"/>
    <property type="match status" value="1"/>
</dbReference>